<gene>
    <name evidence="2" type="ORF">ACHAXA_003006</name>
</gene>
<organism evidence="2 3">
    <name type="scientific">Cyclostephanos tholiformis</name>
    <dbReference type="NCBI Taxonomy" id="382380"/>
    <lineage>
        <taxon>Eukaryota</taxon>
        <taxon>Sar</taxon>
        <taxon>Stramenopiles</taxon>
        <taxon>Ochrophyta</taxon>
        <taxon>Bacillariophyta</taxon>
        <taxon>Coscinodiscophyceae</taxon>
        <taxon>Thalassiosirophycidae</taxon>
        <taxon>Stephanodiscales</taxon>
        <taxon>Stephanodiscaceae</taxon>
        <taxon>Cyclostephanos</taxon>
    </lineage>
</organism>
<accession>A0ABD3SBX1</accession>
<keyword evidence="1" id="KW-0472">Membrane</keyword>
<protein>
    <submittedName>
        <fullName evidence="2">Uncharacterized protein</fullName>
    </submittedName>
</protein>
<keyword evidence="3" id="KW-1185">Reference proteome</keyword>
<keyword evidence="1" id="KW-0812">Transmembrane</keyword>
<feature type="transmembrane region" description="Helical" evidence="1">
    <location>
        <begin position="20"/>
        <end position="38"/>
    </location>
</feature>
<evidence type="ECO:0000313" key="3">
    <source>
        <dbReference type="Proteomes" id="UP001530377"/>
    </source>
</evidence>
<evidence type="ECO:0000256" key="1">
    <source>
        <dbReference type="SAM" id="Phobius"/>
    </source>
</evidence>
<sequence>MSFPFLVSGIDEPEEARANALGALITFALLFGVCVYLIHKNKNSDGREYDAAPEDYNRLNVDLKKVYGEQKVYGSVATDSIPYHVVPANDMRYDLSL</sequence>
<keyword evidence="1" id="KW-1133">Transmembrane helix</keyword>
<evidence type="ECO:0000313" key="2">
    <source>
        <dbReference type="EMBL" id="KAL3822020.1"/>
    </source>
</evidence>
<reference evidence="2 3" key="1">
    <citation type="submission" date="2024-10" db="EMBL/GenBank/DDBJ databases">
        <title>Updated reference genomes for cyclostephanoid diatoms.</title>
        <authorList>
            <person name="Roberts W.R."/>
            <person name="Alverson A.J."/>
        </authorList>
    </citation>
    <scope>NUCLEOTIDE SEQUENCE [LARGE SCALE GENOMIC DNA]</scope>
    <source>
        <strain evidence="2 3">AJA228-03</strain>
    </source>
</reference>
<dbReference type="EMBL" id="JALLPB020000077">
    <property type="protein sequence ID" value="KAL3822020.1"/>
    <property type="molecule type" value="Genomic_DNA"/>
</dbReference>
<dbReference type="Proteomes" id="UP001530377">
    <property type="component" value="Unassembled WGS sequence"/>
</dbReference>
<name>A0ABD3SBX1_9STRA</name>
<comment type="caution">
    <text evidence="2">The sequence shown here is derived from an EMBL/GenBank/DDBJ whole genome shotgun (WGS) entry which is preliminary data.</text>
</comment>
<dbReference type="AlphaFoldDB" id="A0ABD3SBX1"/>
<proteinExistence type="predicted"/>